<sequence>MRWSRYYIPTLKEAPADAEVVSHKLLVRAGMIRKLTSGIYTWLPLGLRTLDKAKDIVRREMNAAGAIEVLLPMVQPAELWEESGRWKKYGKELLRFKDRHERDYCLGPTHEEVMTDLLRGEVKSYRQLPLNLYQIQTKFRDEVRPRFGLMRGREFLMKDAYSFDVNDEGANKSYASMKDAYHKIFSSMGLDFRPVEADSGAIGGNFSHEFMVLADTGEDSITACTNWPECTWAANVERAPINTVFTQDETPCPAMEEVDTPAQHTIEELCAFLGIGADKLIKTLLFMADGKPVAVLLRGDRELNEIKLAHLIDADDIQFATPEQVKEMTGAPVGFAGPAGLKGVEKIYADKELMAANDWIAGANKADTHVRHVSLIRDVTLPIEWADLRNAVAGDPCPACGRPLEIKRGIEVGHIFKLGTKYSEAMHAVFLDENGKEKLMIMGCYGIGVSRVVAACIEQNFDEHGIMFPPQLAPFDAHIVCLDPKNADVAGKCDAIDAFLSGMGMETLYDDREERPGVKFKDADLIGLPVQVTVGGKGLAQGVVEVKNRRTGEKSTLPADSFEEAFPAWYQSVLDSWKR</sequence>
<evidence type="ECO:0000259" key="13">
    <source>
        <dbReference type="PROSITE" id="PS50862"/>
    </source>
</evidence>
<accession>A0A921AW42</accession>
<dbReference type="InterPro" id="IPR036754">
    <property type="entry name" value="YbaK/aa-tRNA-synt-asso_dom_sf"/>
</dbReference>
<evidence type="ECO:0000256" key="8">
    <source>
        <dbReference type="ARBA" id="ARBA00023146"/>
    </source>
</evidence>
<dbReference type="InterPro" id="IPR004500">
    <property type="entry name" value="Pro-tRNA-synth_IIa_bac-type"/>
</dbReference>
<comment type="function">
    <text evidence="10 12">Catalyzes the attachment of proline to tRNA(Pro) in a two-step reaction: proline is first activated by ATP to form Pro-AMP and then transferred to the acceptor end of tRNA(Pro). As ProRS can inadvertently accommodate and process non-cognate amino acids such as alanine and cysteine, to avoid such errors it has two additional distinct editing activities against alanine. One activity is designated as 'pretransfer' editing and involves the tRNA(Pro)-independent hydrolysis of activated Ala-AMP. The other activity is designated 'posttransfer' editing and involves deacylation of mischarged Ala-tRNA(Pro). The misacylated Cys-tRNA(Pro) is not edited by ProRS.</text>
</comment>
<comment type="subcellular location">
    <subcellularLocation>
        <location evidence="1 12">Cytoplasm</location>
    </subcellularLocation>
</comment>
<dbReference type="InterPro" id="IPR045864">
    <property type="entry name" value="aa-tRNA-synth_II/BPL/LPL"/>
</dbReference>
<keyword evidence="7 12" id="KW-0648">Protein biosynthesis</keyword>
<dbReference type="SUPFAM" id="SSF52954">
    <property type="entry name" value="Class II aaRS ABD-related"/>
    <property type="match status" value="1"/>
</dbReference>
<evidence type="ECO:0000313" key="15">
    <source>
        <dbReference type="Proteomes" id="UP000698963"/>
    </source>
</evidence>
<reference evidence="14" key="1">
    <citation type="journal article" date="2021" name="PeerJ">
        <title>Extensive microbial diversity within the chicken gut microbiome revealed by metagenomics and culture.</title>
        <authorList>
            <person name="Gilroy R."/>
            <person name="Ravi A."/>
            <person name="Getino M."/>
            <person name="Pursley I."/>
            <person name="Horton D.L."/>
            <person name="Alikhan N.F."/>
            <person name="Baker D."/>
            <person name="Gharbi K."/>
            <person name="Hall N."/>
            <person name="Watson M."/>
            <person name="Adriaenssens E.M."/>
            <person name="Foster-Nyarko E."/>
            <person name="Jarju S."/>
            <person name="Secka A."/>
            <person name="Antonio M."/>
            <person name="Oren A."/>
            <person name="Chaudhuri R.R."/>
            <person name="La Ragione R."/>
            <person name="Hildebrand F."/>
            <person name="Pallen M.J."/>
        </authorList>
    </citation>
    <scope>NUCLEOTIDE SEQUENCE</scope>
    <source>
        <strain evidence="14">ChiGjej2B2-19336</strain>
    </source>
</reference>
<dbReference type="GO" id="GO:0005524">
    <property type="term" value="F:ATP binding"/>
    <property type="evidence" value="ECO:0007669"/>
    <property type="project" value="UniProtKB-UniRule"/>
</dbReference>
<dbReference type="PIRSF" id="PIRSF001535">
    <property type="entry name" value="ProRS_1"/>
    <property type="match status" value="1"/>
</dbReference>
<dbReference type="SUPFAM" id="SSF55681">
    <property type="entry name" value="Class II aaRS and biotin synthetases"/>
    <property type="match status" value="1"/>
</dbReference>
<protein>
    <recommendedName>
        <fullName evidence="12">Proline--tRNA ligase</fullName>
        <ecNumber evidence="12">6.1.1.15</ecNumber>
    </recommendedName>
    <alternativeName>
        <fullName evidence="12">Prolyl-tRNA synthetase</fullName>
        <shortName evidence="12">ProRS</shortName>
    </alternativeName>
</protein>
<dbReference type="SUPFAM" id="SSF55826">
    <property type="entry name" value="YbaK/ProRS associated domain"/>
    <property type="match status" value="1"/>
</dbReference>
<evidence type="ECO:0000256" key="3">
    <source>
        <dbReference type="ARBA" id="ARBA00022490"/>
    </source>
</evidence>
<evidence type="ECO:0000256" key="6">
    <source>
        <dbReference type="ARBA" id="ARBA00022840"/>
    </source>
</evidence>
<dbReference type="PANTHER" id="PTHR42753:SF2">
    <property type="entry name" value="PROLINE--TRNA LIGASE"/>
    <property type="match status" value="1"/>
</dbReference>
<organism evidence="14 15">
    <name type="scientific">Mailhella massiliensis</name>
    <dbReference type="NCBI Taxonomy" id="1903261"/>
    <lineage>
        <taxon>Bacteria</taxon>
        <taxon>Pseudomonadati</taxon>
        <taxon>Thermodesulfobacteriota</taxon>
        <taxon>Desulfovibrionia</taxon>
        <taxon>Desulfovibrionales</taxon>
        <taxon>Desulfovibrionaceae</taxon>
        <taxon>Mailhella</taxon>
    </lineage>
</organism>
<evidence type="ECO:0000256" key="11">
    <source>
        <dbReference type="ARBA" id="ARBA00060755"/>
    </source>
</evidence>
<comment type="subunit">
    <text evidence="2 12">Homodimer.</text>
</comment>
<gene>
    <name evidence="12" type="primary">proS</name>
    <name evidence="14" type="ORF">K8W16_05005</name>
</gene>
<evidence type="ECO:0000313" key="14">
    <source>
        <dbReference type="EMBL" id="HJD96985.1"/>
    </source>
</evidence>
<evidence type="ECO:0000256" key="4">
    <source>
        <dbReference type="ARBA" id="ARBA00022598"/>
    </source>
</evidence>
<comment type="catalytic activity">
    <reaction evidence="9 12">
        <text>tRNA(Pro) + L-proline + ATP = L-prolyl-tRNA(Pro) + AMP + diphosphate</text>
        <dbReference type="Rhea" id="RHEA:14305"/>
        <dbReference type="Rhea" id="RHEA-COMP:9700"/>
        <dbReference type="Rhea" id="RHEA-COMP:9702"/>
        <dbReference type="ChEBI" id="CHEBI:30616"/>
        <dbReference type="ChEBI" id="CHEBI:33019"/>
        <dbReference type="ChEBI" id="CHEBI:60039"/>
        <dbReference type="ChEBI" id="CHEBI:78442"/>
        <dbReference type="ChEBI" id="CHEBI:78532"/>
        <dbReference type="ChEBI" id="CHEBI:456215"/>
        <dbReference type="EC" id="6.1.1.15"/>
    </reaction>
</comment>
<dbReference type="PRINTS" id="PR01046">
    <property type="entry name" value="TRNASYNTHPRO"/>
</dbReference>
<dbReference type="InterPro" id="IPR002316">
    <property type="entry name" value="Pro-tRNA-ligase_IIa"/>
</dbReference>
<dbReference type="AlphaFoldDB" id="A0A921AW42"/>
<dbReference type="InterPro" id="IPR036621">
    <property type="entry name" value="Anticodon-bd_dom_sf"/>
</dbReference>
<dbReference type="InterPro" id="IPR044140">
    <property type="entry name" value="ProRS_anticodon_short"/>
</dbReference>
<dbReference type="GO" id="GO:0005829">
    <property type="term" value="C:cytosol"/>
    <property type="evidence" value="ECO:0007669"/>
    <property type="project" value="TreeGrafter"/>
</dbReference>
<dbReference type="RefSeq" id="WP_304121690.1">
    <property type="nucleotide sequence ID" value="NZ_DYZA01000094.1"/>
</dbReference>
<evidence type="ECO:0000256" key="7">
    <source>
        <dbReference type="ARBA" id="ARBA00022917"/>
    </source>
</evidence>
<evidence type="ECO:0000256" key="2">
    <source>
        <dbReference type="ARBA" id="ARBA00011738"/>
    </source>
</evidence>
<comment type="similarity">
    <text evidence="11 12">Belongs to the class-II aminoacyl-tRNA synthetase family. ProS type 1 subfamily.</text>
</comment>
<dbReference type="EMBL" id="DYZA01000094">
    <property type="protein sequence ID" value="HJD96985.1"/>
    <property type="molecule type" value="Genomic_DNA"/>
</dbReference>
<dbReference type="InterPro" id="IPR033730">
    <property type="entry name" value="ProRS_core_prok"/>
</dbReference>
<keyword evidence="5 12" id="KW-0547">Nucleotide-binding</keyword>
<evidence type="ECO:0000256" key="9">
    <source>
        <dbReference type="ARBA" id="ARBA00047671"/>
    </source>
</evidence>
<dbReference type="InterPro" id="IPR004154">
    <property type="entry name" value="Anticodon-bd"/>
</dbReference>
<dbReference type="HAMAP" id="MF_01569">
    <property type="entry name" value="Pro_tRNA_synth_type1"/>
    <property type="match status" value="1"/>
</dbReference>
<dbReference type="Gene3D" id="3.40.50.800">
    <property type="entry name" value="Anticodon-binding domain"/>
    <property type="match status" value="1"/>
</dbReference>
<dbReference type="InterPro" id="IPR002314">
    <property type="entry name" value="aa-tRNA-synt_IIb"/>
</dbReference>
<dbReference type="EC" id="6.1.1.15" evidence="12"/>
<dbReference type="InterPro" id="IPR023717">
    <property type="entry name" value="Pro-tRNA-Synthase_IIa_type1"/>
</dbReference>
<dbReference type="GO" id="GO:0002161">
    <property type="term" value="F:aminoacyl-tRNA deacylase activity"/>
    <property type="evidence" value="ECO:0007669"/>
    <property type="project" value="InterPro"/>
</dbReference>
<dbReference type="Pfam" id="PF03129">
    <property type="entry name" value="HGTP_anticodon"/>
    <property type="match status" value="1"/>
</dbReference>
<feature type="domain" description="Aminoacyl-transfer RNA synthetases class-II family profile" evidence="13">
    <location>
        <begin position="38"/>
        <end position="469"/>
    </location>
</feature>
<keyword evidence="4 12" id="KW-0436">Ligase</keyword>
<keyword evidence="6 12" id="KW-0067">ATP-binding</keyword>
<dbReference type="Pfam" id="PF00587">
    <property type="entry name" value="tRNA-synt_2b"/>
    <property type="match status" value="1"/>
</dbReference>
<name>A0A921AW42_9BACT</name>
<dbReference type="CDD" id="cd00779">
    <property type="entry name" value="ProRS_core_prok"/>
    <property type="match status" value="1"/>
</dbReference>
<dbReference type="NCBIfam" id="NF006625">
    <property type="entry name" value="PRK09194.1"/>
    <property type="match status" value="1"/>
</dbReference>
<keyword evidence="8 12" id="KW-0030">Aminoacyl-tRNA synthetase</keyword>
<dbReference type="InterPro" id="IPR007214">
    <property type="entry name" value="YbaK/aa-tRNA-synth-assoc-dom"/>
</dbReference>
<keyword evidence="3 12" id="KW-0963">Cytoplasm</keyword>
<dbReference type="Gene3D" id="3.30.930.10">
    <property type="entry name" value="Bira Bifunctional Protein, Domain 2"/>
    <property type="match status" value="2"/>
</dbReference>
<dbReference type="PANTHER" id="PTHR42753">
    <property type="entry name" value="MITOCHONDRIAL RIBOSOME PROTEIN L39/PROLYL-TRNA LIGASE FAMILY MEMBER"/>
    <property type="match status" value="1"/>
</dbReference>
<dbReference type="FunFam" id="3.30.930.10:FF:000065">
    <property type="entry name" value="Proline--tRNA ligase"/>
    <property type="match status" value="1"/>
</dbReference>
<evidence type="ECO:0000256" key="10">
    <source>
        <dbReference type="ARBA" id="ARBA00053664"/>
    </source>
</evidence>
<dbReference type="Pfam" id="PF04073">
    <property type="entry name" value="tRNA_edit"/>
    <property type="match status" value="1"/>
</dbReference>
<evidence type="ECO:0000256" key="5">
    <source>
        <dbReference type="ARBA" id="ARBA00022741"/>
    </source>
</evidence>
<dbReference type="CDD" id="cd04334">
    <property type="entry name" value="ProRS-INS"/>
    <property type="match status" value="1"/>
</dbReference>
<comment type="caution">
    <text evidence="14">The sequence shown here is derived from an EMBL/GenBank/DDBJ whole genome shotgun (WGS) entry which is preliminary data.</text>
</comment>
<dbReference type="InterPro" id="IPR050062">
    <property type="entry name" value="Pro-tRNA_synthetase"/>
</dbReference>
<reference evidence="14" key="2">
    <citation type="submission" date="2021-09" db="EMBL/GenBank/DDBJ databases">
        <authorList>
            <person name="Gilroy R."/>
        </authorList>
    </citation>
    <scope>NUCLEOTIDE SEQUENCE</scope>
    <source>
        <strain evidence="14">ChiGjej2B2-19336</strain>
    </source>
</reference>
<dbReference type="GO" id="GO:0004827">
    <property type="term" value="F:proline-tRNA ligase activity"/>
    <property type="evidence" value="ECO:0007669"/>
    <property type="project" value="UniProtKB-UniRule"/>
</dbReference>
<dbReference type="Proteomes" id="UP000698963">
    <property type="component" value="Unassembled WGS sequence"/>
</dbReference>
<evidence type="ECO:0000256" key="1">
    <source>
        <dbReference type="ARBA" id="ARBA00004496"/>
    </source>
</evidence>
<dbReference type="FunFam" id="3.30.930.10:FF:000066">
    <property type="entry name" value="Proline--tRNA ligase"/>
    <property type="match status" value="1"/>
</dbReference>
<dbReference type="GO" id="GO:0006433">
    <property type="term" value="P:prolyl-tRNA aminoacylation"/>
    <property type="evidence" value="ECO:0007669"/>
    <property type="project" value="UniProtKB-UniRule"/>
</dbReference>
<dbReference type="Gene3D" id="3.90.960.10">
    <property type="entry name" value="YbaK/aminoacyl-tRNA synthetase-associated domain"/>
    <property type="match status" value="1"/>
</dbReference>
<proteinExistence type="inferred from homology"/>
<dbReference type="NCBIfam" id="TIGR00409">
    <property type="entry name" value="proS_fam_II"/>
    <property type="match status" value="1"/>
</dbReference>
<dbReference type="CDD" id="cd00861">
    <property type="entry name" value="ProRS_anticodon_short"/>
    <property type="match status" value="1"/>
</dbReference>
<dbReference type="InterPro" id="IPR006195">
    <property type="entry name" value="aa-tRNA-synth_II"/>
</dbReference>
<comment type="domain">
    <text evidence="12">Consists of three domains: the N-terminal catalytic domain, the editing domain and the C-terminal anticodon-binding domain.</text>
</comment>
<evidence type="ECO:0000256" key="12">
    <source>
        <dbReference type="HAMAP-Rule" id="MF_01569"/>
    </source>
</evidence>
<dbReference type="PROSITE" id="PS50862">
    <property type="entry name" value="AA_TRNA_LIGASE_II"/>
    <property type="match status" value="1"/>
</dbReference>